<proteinExistence type="predicted"/>
<accession>A0A498JMJ3</accession>
<gene>
    <name evidence="1" type="ORF">DVH24_008770</name>
</gene>
<sequence>MEFVGGVEPRRPMVVMPQWIDQPTNAKFGRERETCVREVMRGKRSGEINWNALKLMEGGCEDIC</sequence>
<evidence type="ECO:0000313" key="1">
    <source>
        <dbReference type="EMBL" id="RXH96266.1"/>
    </source>
</evidence>
<name>A0A498JMJ3_MALDO</name>
<dbReference type="Gene3D" id="3.40.50.2000">
    <property type="entry name" value="Glycogen Phosphorylase B"/>
    <property type="match status" value="1"/>
</dbReference>
<dbReference type="EMBL" id="RDQH01000332">
    <property type="protein sequence ID" value="RXH96266.1"/>
    <property type="molecule type" value="Genomic_DNA"/>
</dbReference>
<protein>
    <submittedName>
        <fullName evidence="1">Uncharacterized protein</fullName>
    </submittedName>
</protein>
<reference evidence="1 2" key="1">
    <citation type="submission" date="2018-10" db="EMBL/GenBank/DDBJ databases">
        <title>A high-quality apple genome assembly.</title>
        <authorList>
            <person name="Hu J."/>
        </authorList>
    </citation>
    <scope>NUCLEOTIDE SEQUENCE [LARGE SCALE GENOMIC DNA]</scope>
    <source>
        <strain evidence="2">cv. HFTH1</strain>
        <tissue evidence="1">Young leaf</tissue>
    </source>
</reference>
<dbReference type="AlphaFoldDB" id="A0A498JMJ3"/>
<dbReference type="SUPFAM" id="SSF53756">
    <property type="entry name" value="UDP-Glycosyltransferase/glycogen phosphorylase"/>
    <property type="match status" value="1"/>
</dbReference>
<dbReference type="Proteomes" id="UP000290289">
    <property type="component" value="Chromosome 6"/>
</dbReference>
<keyword evidence="2" id="KW-1185">Reference proteome</keyword>
<evidence type="ECO:0000313" key="2">
    <source>
        <dbReference type="Proteomes" id="UP000290289"/>
    </source>
</evidence>
<organism evidence="1 2">
    <name type="scientific">Malus domestica</name>
    <name type="common">Apple</name>
    <name type="synonym">Pyrus malus</name>
    <dbReference type="NCBI Taxonomy" id="3750"/>
    <lineage>
        <taxon>Eukaryota</taxon>
        <taxon>Viridiplantae</taxon>
        <taxon>Streptophyta</taxon>
        <taxon>Embryophyta</taxon>
        <taxon>Tracheophyta</taxon>
        <taxon>Spermatophyta</taxon>
        <taxon>Magnoliopsida</taxon>
        <taxon>eudicotyledons</taxon>
        <taxon>Gunneridae</taxon>
        <taxon>Pentapetalae</taxon>
        <taxon>rosids</taxon>
        <taxon>fabids</taxon>
        <taxon>Rosales</taxon>
        <taxon>Rosaceae</taxon>
        <taxon>Amygdaloideae</taxon>
        <taxon>Maleae</taxon>
        <taxon>Malus</taxon>
    </lineage>
</organism>
<comment type="caution">
    <text evidence="1">The sequence shown here is derived from an EMBL/GenBank/DDBJ whole genome shotgun (WGS) entry which is preliminary data.</text>
</comment>